<sequence length="440" mass="47227">MTFQFQLAFITAIIFSGVSFPTLADPAIPPFYEAVTKLKAEGQLGQVIKKESIKTNVPGAQAWRIAYISSDVSNRKTISTGLIVAPIAKAPSEGRPVMAWAHGTTGTAQNCGPSQVLNPAAPLNQYFLVGGNSWTDYGIPNLEEFIKEGYVVVATDYQGLGGGGKHQYAVAGTNGRDLINSARAAISIKDTGASKRTIFYGWSQGGGATIAAASLGDYLNQKGAVTDDLQVLGFVALAPDDAGVMIQNANKDQASADKAINGLIQLFSDNVFNFSHFAMTMWGTQVAYPNLKLSDMFTDQGSKVIDQVLTNKCMHVTADTLNYTYGNQFKALLSDKPANTMAWVKALIDGSVLPVKPVAPVIIYWGTKDTAVPPIMHELYQKQMCAMGSNIERIQLPGEQTHFATPGVSGPMYLQWVKDRIAGKPVLNGCPKSLKSSQIF</sequence>
<dbReference type="GO" id="GO:0004806">
    <property type="term" value="F:triacylglycerol lipase activity"/>
    <property type="evidence" value="ECO:0007669"/>
    <property type="project" value="InterPro"/>
</dbReference>
<keyword evidence="3" id="KW-1185">Reference proteome</keyword>
<dbReference type="EMBL" id="CP028941">
    <property type="protein sequence ID" value="QKM63517.1"/>
    <property type="molecule type" value="Genomic_DNA"/>
</dbReference>
<dbReference type="PANTHER" id="PTHR34853">
    <property type="match status" value="1"/>
</dbReference>
<name>A0A6M9PX43_9BURK</name>
<accession>A0A6M9PX43</accession>
<dbReference type="InterPro" id="IPR005152">
    <property type="entry name" value="Lipase_secreted"/>
</dbReference>
<keyword evidence="1" id="KW-0732">Signal</keyword>
<feature type="chain" id="PRO_5026836791" evidence="1">
    <location>
        <begin position="25"/>
        <end position="440"/>
    </location>
</feature>
<gene>
    <name evidence="2" type="ORF">DCO16_10985</name>
</gene>
<dbReference type="RefSeq" id="WP_173943683.1">
    <property type="nucleotide sequence ID" value="NZ_CBCSCD010000002.1"/>
</dbReference>
<dbReference type="InterPro" id="IPR029058">
    <property type="entry name" value="AB_hydrolase_fold"/>
</dbReference>
<dbReference type="PANTHER" id="PTHR34853:SF1">
    <property type="entry name" value="LIPASE 5"/>
    <property type="match status" value="1"/>
</dbReference>
<dbReference type="AlphaFoldDB" id="A0A6M9PX43"/>
<dbReference type="Pfam" id="PF03583">
    <property type="entry name" value="LIP"/>
    <property type="match status" value="1"/>
</dbReference>
<dbReference type="Proteomes" id="UP000500806">
    <property type="component" value="Chromosome"/>
</dbReference>
<dbReference type="SUPFAM" id="SSF53474">
    <property type="entry name" value="alpha/beta-Hydrolases"/>
    <property type="match status" value="1"/>
</dbReference>
<organism evidence="2 3">
    <name type="scientific">Polynucleobacter antarcticus</name>
    <dbReference type="NCBI Taxonomy" id="1743162"/>
    <lineage>
        <taxon>Bacteria</taxon>
        <taxon>Pseudomonadati</taxon>
        <taxon>Pseudomonadota</taxon>
        <taxon>Betaproteobacteria</taxon>
        <taxon>Burkholderiales</taxon>
        <taxon>Burkholderiaceae</taxon>
        <taxon>Polynucleobacter</taxon>
    </lineage>
</organism>
<protein>
    <submittedName>
        <fullName evidence="2">Lipase</fullName>
    </submittedName>
</protein>
<dbReference type="GO" id="GO:0016042">
    <property type="term" value="P:lipid catabolic process"/>
    <property type="evidence" value="ECO:0007669"/>
    <property type="project" value="InterPro"/>
</dbReference>
<evidence type="ECO:0000313" key="2">
    <source>
        <dbReference type="EMBL" id="QKM63517.1"/>
    </source>
</evidence>
<feature type="signal peptide" evidence="1">
    <location>
        <begin position="1"/>
        <end position="24"/>
    </location>
</feature>
<dbReference type="Gene3D" id="3.40.50.1820">
    <property type="entry name" value="alpha/beta hydrolase"/>
    <property type="match status" value="2"/>
</dbReference>
<evidence type="ECO:0000313" key="3">
    <source>
        <dbReference type="Proteomes" id="UP000500806"/>
    </source>
</evidence>
<dbReference type="PIRSF" id="PIRSF029171">
    <property type="entry name" value="Esterase_LipA"/>
    <property type="match status" value="1"/>
</dbReference>
<dbReference type="KEGG" id="pani:DCO16_10985"/>
<evidence type="ECO:0000256" key="1">
    <source>
        <dbReference type="SAM" id="SignalP"/>
    </source>
</evidence>
<proteinExistence type="predicted"/>
<reference evidence="2 3" key="1">
    <citation type="submission" date="2018-04" db="EMBL/GenBank/DDBJ databases">
        <title>Polynucleobacter sp. LimPoW16 genome.</title>
        <authorList>
            <person name="Hahn M.W."/>
        </authorList>
    </citation>
    <scope>NUCLEOTIDE SEQUENCE [LARGE SCALE GENOMIC DNA]</scope>
    <source>
        <strain evidence="2 3">LimPoW16</strain>
    </source>
</reference>